<keyword evidence="11" id="KW-0282">Flagellum</keyword>
<dbReference type="Pfam" id="PF06429">
    <property type="entry name" value="Flg_bbr_C"/>
    <property type="match status" value="1"/>
</dbReference>
<comment type="caution">
    <text evidence="11">The sequence shown here is derived from an EMBL/GenBank/DDBJ whole genome shotgun (WGS) entry which is preliminary data.</text>
</comment>
<evidence type="ECO:0000313" key="12">
    <source>
        <dbReference type="Proteomes" id="UP000306585"/>
    </source>
</evidence>
<proteinExistence type="inferred from homology"/>
<dbReference type="PRINTS" id="PR01005">
    <property type="entry name" value="FLGHOOKAP1"/>
</dbReference>
<dbReference type="InterPro" id="IPR010810">
    <property type="entry name" value="Flagellin_hook_IN_motif"/>
</dbReference>
<keyword evidence="6 7" id="KW-0975">Bacterial flagellum</keyword>
<dbReference type="Proteomes" id="UP000306585">
    <property type="component" value="Unassembled WGS sequence"/>
</dbReference>
<dbReference type="GO" id="GO:0005576">
    <property type="term" value="C:extracellular region"/>
    <property type="evidence" value="ECO:0007669"/>
    <property type="project" value="UniProtKB-SubCell"/>
</dbReference>
<evidence type="ECO:0000259" key="10">
    <source>
        <dbReference type="Pfam" id="PF22638"/>
    </source>
</evidence>
<evidence type="ECO:0000256" key="1">
    <source>
        <dbReference type="ARBA" id="ARBA00004365"/>
    </source>
</evidence>
<organism evidence="11 12">
    <name type="scientific">Mariprofundus erugo</name>
    <dbReference type="NCBI Taxonomy" id="2528639"/>
    <lineage>
        <taxon>Bacteria</taxon>
        <taxon>Pseudomonadati</taxon>
        <taxon>Pseudomonadota</taxon>
        <taxon>Candidatius Mariprofundia</taxon>
        <taxon>Mariprofundales</taxon>
        <taxon>Mariprofundaceae</taxon>
        <taxon>Mariprofundus</taxon>
    </lineage>
</organism>
<dbReference type="OrthoDB" id="9802553at2"/>
<sequence length="577" mass="59431">MIFDSLKIAASSLQAQQKAMNVVSNNISNANTPGYSKQTATLATMTPDTIAGLSFGRGVNVASVNRIVDPVINNALLDNGAQKGYWTTVNNGLNAVQNVFGSLQNTGLAASLNDFFLSWQQLANNPLDNGQKFNVLAKSDTLATNLINMNSQLTTAQTSANTQIDTQIQQANLYIDTIALQTTQISQLESGQQGAVGAANDLRDQRDQTVRNLSALIPVKQIATQDGGLLLQTASGDLLAQDGVANHIARGTAAANGFGGLVIANTGQPIKDPGQGGGSIGGLIQLRDNNLGSYLQQINSIAANLAFSVNQIHASATSGTAKAAMTAGQTVNATLPLNDPGQVAPFAAKIQTGSFQIHVYDATGAATPAGGTSIPVTAGVTTMNDIVTSLNAVAGVTASIDATGHLNITAAAGNTIAMSNDTSNVLAAYEVNTFFTGSTAATIGVAADIKANPASIATGRVDPLTSALSTADNSASIAIMQLQNQAISVDGSTSASLNDRSTNVSTQYGSDVATSLQQLQYRTAESDSLTAQQQAISGVNTDEELVAMIQFQRAYEASAKVITTTNTMLDSLMGLIR</sequence>
<evidence type="ECO:0000259" key="9">
    <source>
        <dbReference type="Pfam" id="PF06429"/>
    </source>
</evidence>
<keyword evidence="11" id="KW-0966">Cell projection</keyword>
<evidence type="ECO:0000256" key="4">
    <source>
        <dbReference type="ARBA" id="ARBA00016244"/>
    </source>
</evidence>
<feature type="domain" description="Flagellar basal-body/hook protein C-terminal" evidence="9">
    <location>
        <begin position="536"/>
        <end position="574"/>
    </location>
</feature>
<evidence type="ECO:0000313" key="11">
    <source>
        <dbReference type="EMBL" id="TLS66667.1"/>
    </source>
</evidence>
<dbReference type="RefSeq" id="WP_138239497.1">
    <property type="nucleotide sequence ID" value="NZ_VBRY01000008.1"/>
</dbReference>
<comment type="similarity">
    <text evidence="3 7">Belongs to the flagella basal body rod proteins family.</text>
</comment>
<dbReference type="PANTHER" id="PTHR30033:SF1">
    <property type="entry name" value="FLAGELLAR HOOK-ASSOCIATED PROTEIN 1"/>
    <property type="match status" value="1"/>
</dbReference>
<dbReference type="EMBL" id="VBRY01000008">
    <property type="protein sequence ID" value="TLS66667.1"/>
    <property type="molecule type" value="Genomic_DNA"/>
</dbReference>
<feature type="domain" description="Flagellar hook-associated protein FlgK helical" evidence="10">
    <location>
        <begin position="93"/>
        <end position="316"/>
    </location>
</feature>
<evidence type="ECO:0000256" key="2">
    <source>
        <dbReference type="ARBA" id="ARBA00004613"/>
    </source>
</evidence>
<accession>A0A5R9GQU8</accession>
<dbReference type="InterPro" id="IPR010930">
    <property type="entry name" value="Flg_bb/hook_C_dom"/>
</dbReference>
<dbReference type="InterPro" id="IPR053927">
    <property type="entry name" value="FlgK_helical"/>
</dbReference>
<feature type="domain" description="Flagellar basal body rod protein N-terminal" evidence="8">
    <location>
        <begin position="6"/>
        <end position="35"/>
    </location>
</feature>
<dbReference type="Pfam" id="PF00460">
    <property type="entry name" value="Flg_bb_rod"/>
    <property type="match status" value="1"/>
</dbReference>
<comment type="subcellular location">
    <subcellularLocation>
        <location evidence="1 7">Bacterial flagellum</location>
    </subcellularLocation>
    <subcellularLocation>
        <location evidence="2 7">Secreted</location>
    </subcellularLocation>
</comment>
<keyword evidence="11" id="KW-0969">Cilium</keyword>
<dbReference type="AlphaFoldDB" id="A0A5R9GQU8"/>
<keyword evidence="12" id="KW-1185">Reference proteome</keyword>
<dbReference type="Pfam" id="PF22638">
    <property type="entry name" value="FlgK_D1"/>
    <property type="match status" value="1"/>
</dbReference>
<evidence type="ECO:0000256" key="6">
    <source>
        <dbReference type="ARBA" id="ARBA00023143"/>
    </source>
</evidence>
<evidence type="ECO:0000256" key="7">
    <source>
        <dbReference type="RuleBase" id="RU362065"/>
    </source>
</evidence>
<dbReference type="InterPro" id="IPR001444">
    <property type="entry name" value="Flag_bb_rod_N"/>
</dbReference>
<dbReference type="SUPFAM" id="SSF64518">
    <property type="entry name" value="Phase 1 flagellin"/>
    <property type="match status" value="1"/>
</dbReference>
<dbReference type="Pfam" id="PF07196">
    <property type="entry name" value="Flagellin_IN"/>
    <property type="match status" value="1"/>
</dbReference>
<keyword evidence="5 7" id="KW-0964">Secreted</keyword>
<protein>
    <recommendedName>
        <fullName evidence="4 7">Flagellar hook-associated protein 1</fullName>
        <shortName evidence="7">HAP1</shortName>
    </recommendedName>
</protein>
<dbReference type="InterPro" id="IPR002371">
    <property type="entry name" value="FlgK"/>
</dbReference>
<dbReference type="GO" id="GO:0009424">
    <property type="term" value="C:bacterial-type flagellum hook"/>
    <property type="evidence" value="ECO:0007669"/>
    <property type="project" value="UniProtKB-UniRule"/>
</dbReference>
<reference evidence="11 12" key="1">
    <citation type="journal article" date="2019" name="Appl. Environ. Microbiol.">
        <title>Environmental Evidence and Genomic Insight of Iron-oxidizing Bacteria Preference Towards More Corrosion Resistant Stainless Steel at Higher Salinities.</title>
        <authorList>
            <person name="Garrison C.E."/>
            <person name="Price K.A."/>
            <person name="Field E.K."/>
        </authorList>
    </citation>
    <scope>NUCLEOTIDE SEQUENCE [LARGE SCALE GENOMIC DNA]</scope>
    <source>
        <strain evidence="11 12">P3</strain>
    </source>
</reference>
<evidence type="ECO:0000259" key="8">
    <source>
        <dbReference type="Pfam" id="PF00460"/>
    </source>
</evidence>
<dbReference type="NCBIfam" id="TIGR02492">
    <property type="entry name" value="flgK_ends"/>
    <property type="match status" value="1"/>
</dbReference>
<dbReference type="PANTHER" id="PTHR30033">
    <property type="entry name" value="FLAGELLAR HOOK-ASSOCIATED PROTEIN 1"/>
    <property type="match status" value="1"/>
</dbReference>
<evidence type="ECO:0000256" key="3">
    <source>
        <dbReference type="ARBA" id="ARBA00009677"/>
    </source>
</evidence>
<dbReference type="GO" id="GO:0044780">
    <property type="term" value="P:bacterial-type flagellum assembly"/>
    <property type="evidence" value="ECO:0007669"/>
    <property type="project" value="InterPro"/>
</dbReference>
<dbReference type="GO" id="GO:0005198">
    <property type="term" value="F:structural molecule activity"/>
    <property type="evidence" value="ECO:0007669"/>
    <property type="project" value="UniProtKB-UniRule"/>
</dbReference>
<evidence type="ECO:0000256" key="5">
    <source>
        <dbReference type="ARBA" id="ARBA00022525"/>
    </source>
</evidence>
<name>A0A5R9GQU8_9PROT</name>
<gene>
    <name evidence="7 11" type="primary">flgK</name>
    <name evidence="11" type="ORF">FEF65_09075</name>
</gene>